<sequence length="441" mass="50682">MKQFNLEKLSKLSEINKNEDIKALSHAIFPGTHCPLFGVAMIASFIEDLVVIVAGTQECTYYAKDFAYQRQYGKDNFYSVVTNKHDITFGCEEKIKDVIFEIDNTIKPKAIMIVSTCVLELIGEDFVSLGSFIQDKVNAKILVVPTEHFKCNSHIPGMERSLEQLVNLMEKCPIDEKSINILGHRQHGVENTELMKILVEEGIHINSVIPSKTTIDELRFATKAKLNIVTDFVALPMAKKMEEEFRIPYVYFDKHLSLERIRNSYRKLEEFLEIEILSKLSSKEEELMALMEEAKKVLKGKTFIYGNTPMMAFEVTSFLCDLGLEPILVQVRDLYENDSIYMEEIKSHGYDPYISRIANIAPMQYIYEECKPSFYFGHENPMNLAKRNIIQVTLDEVTKKLGYEIPIDSIKKILLSFQQHEEIKEKMMKIAAKGGMRHGVL</sequence>
<gene>
    <name evidence="2" type="ORF">FYJ83_03325</name>
</gene>
<evidence type="ECO:0000313" key="3">
    <source>
        <dbReference type="Proteomes" id="UP000469523"/>
    </source>
</evidence>
<name>A0A6N7XRW4_9FIRM</name>
<comment type="caution">
    <text evidence="2">The sequence shown here is derived from an EMBL/GenBank/DDBJ whole genome shotgun (WGS) entry which is preliminary data.</text>
</comment>
<dbReference type="Gene3D" id="3.40.50.1980">
    <property type="entry name" value="Nitrogenase molybdenum iron protein domain"/>
    <property type="match status" value="1"/>
</dbReference>
<dbReference type="InterPro" id="IPR000510">
    <property type="entry name" value="Nase/OxRdtase_comp1"/>
</dbReference>
<accession>A0A6N7XRW4</accession>
<dbReference type="Gene3D" id="3.40.50.12380">
    <property type="entry name" value="Nitrogenase MoFe cofactor biosynthesis protein NifE, C-terminal"/>
    <property type="match status" value="1"/>
</dbReference>
<evidence type="ECO:0000313" key="2">
    <source>
        <dbReference type="EMBL" id="MSU00497.1"/>
    </source>
</evidence>
<feature type="domain" description="Nitrogenase/oxidoreductase component 1" evidence="1">
    <location>
        <begin position="34"/>
        <end position="389"/>
    </location>
</feature>
<dbReference type="EMBL" id="VUNQ01000004">
    <property type="protein sequence ID" value="MSU00497.1"/>
    <property type="molecule type" value="Genomic_DNA"/>
</dbReference>
<organism evidence="2 3">
    <name type="scientific">Tissierella pigra</name>
    <dbReference type="NCBI Taxonomy" id="2607614"/>
    <lineage>
        <taxon>Bacteria</taxon>
        <taxon>Bacillati</taxon>
        <taxon>Bacillota</taxon>
        <taxon>Tissierellia</taxon>
        <taxon>Tissierellales</taxon>
        <taxon>Tissierellaceae</taxon>
        <taxon>Tissierella</taxon>
    </lineage>
</organism>
<dbReference type="Proteomes" id="UP000469523">
    <property type="component" value="Unassembled WGS sequence"/>
</dbReference>
<dbReference type="GO" id="GO:0016491">
    <property type="term" value="F:oxidoreductase activity"/>
    <property type="evidence" value="ECO:0007669"/>
    <property type="project" value="InterPro"/>
</dbReference>
<reference evidence="2 3" key="1">
    <citation type="submission" date="2019-09" db="EMBL/GenBank/DDBJ databases">
        <title>In-depth cultivation of the pig gut microbiome towards novel bacterial diversity and tailored functional studies.</title>
        <authorList>
            <person name="Wylensek D."/>
            <person name="Hitch T.C.A."/>
            <person name="Clavel T."/>
        </authorList>
    </citation>
    <scope>NUCLEOTIDE SEQUENCE [LARGE SCALE GENOMIC DNA]</scope>
    <source>
        <strain evidence="2 3">WCA3-693-APC-4?</strain>
    </source>
</reference>
<dbReference type="CDD" id="cd00316">
    <property type="entry name" value="Oxidoreductase_nitrogenase"/>
    <property type="match status" value="1"/>
</dbReference>
<dbReference type="PANTHER" id="PTHR42956:SF1">
    <property type="entry name" value="NITROGENASE IRON-MOLYBDENUM COFACTOR BIOSYNTHESIS PROTEIN NIFE"/>
    <property type="match status" value="1"/>
</dbReference>
<protein>
    <submittedName>
        <fullName evidence="2">Oxalate:formate antiporter</fullName>
    </submittedName>
</protein>
<dbReference type="PANTHER" id="PTHR42956">
    <property type="entry name" value="NITROGENASE IRON-MOLYBDENUM COFACTOR BIOSYNTHESIS PROTEIN NIFE"/>
    <property type="match status" value="1"/>
</dbReference>
<dbReference type="AlphaFoldDB" id="A0A6N7XRW4"/>
<dbReference type="Pfam" id="PF00148">
    <property type="entry name" value="Oxidored_nitro"/>
    <property type="match status" value="1"/>
</dbReference>
<evidence type="ECO:0000259" key="1">
    <source>
        <dbReference type="Pfam" id="PF00148"/>
    </source>
</evidence>
<keyword evidence="3" id="KW-1185">Reference proteome</keyword>
<dbReference type="RefSeq" id="WP_154438922.1">
    <property type="nucleotide sequence ID" value="NZ_VUNQ01000004.1"/>
</dbReference>
<dbReference type="SUPFAM" id="SSF53807">
    <property type="entry name" value="Helical backbone' metal receptor"/>
    <property type="match status" value="1"/>
</dbReference>
<dbReference type="InterPro" id="IPR049939">
    <property type="entry name" value="NifE-like"/>
</dbReference>
<proteinExistence type="predicted"/>